<dbReference type="FunFam" id="3.90.1030.10:FF:000009">
    <property type="entry name" value="39S ribosomal protein L17, mitochondrial"/>
    <property type="match status" value="1"/>
</dbReference>
<dbReference type="PANTHER" id="PTHR14413:SF16">
    <property type="entry name" value="LARGE RIBOSOMAL SUBUNIT PROTEIN BL17M"/>
    <property type="match status" value="1"/>
</dbReference>
<reference evidence="6" key="1">
    <citation type="submission" date="2018-08" db="EMBL/GenBank/DDBJ databases">
        <authorList>
            <person name="Cornetti L."/>
        </authorList>
    </citation>
    <scope>NUCLEOTIDE SEQUENCE</scope>
    <source>
        <strain evidence="6">FI-G-95-1_INB4-1</strain>
    </source>
</reference>
<sequence>MWQHISELDKLPLLVDLKMCGNEGLEVLSYETFTQWIIARIRNLQIFNGSEISSVDRRGAELDYLKYNGREYFIALSQELSTDKQSWENFYSMHPRYKSLVEKMNQADLSKLVSALRIAVKPKPRLFSSPEGPAGRLRKLKATVTALVKYERIELNYPRAEEAQGYAERLISDAIRNGDCHKHTMEMADYWLDEKQLIHKLFKVLVPRYKDSNSSYTKLILGPRTYPGFHAGTAILELKGNPFPSLQPVTQNYHYWLHNVLLDEAKREFRSAKAEKNDKPTEPVATEN</sequence>
<protein>
    <recommendedName>
        <fullName evidence="4">Large ribosomal subunit protein bL17m</fullName>
    </recommendedName>
    <alternativeName>
        <fullName evidence="5">39S ribosomal protein L17, mitochondrial</fullName>
    </alternativeName>
</protein>
<dbReference type="EMBL" id="LR007064">
    <property type="protein sequence ID" value="SVE76683.1"/>
    <property type="molecule type" value="mRNA"/>
</dbReference>
<dbReference type="InterPro" id="IPR036373">
    <property type="entry name" value="Ribosomal_bL17_sf"/>
</dbReference>
<dbReference type="GO" id="GO:0006412">
    <property type="term" value="P:translation"/>
    <property type="evidence" value="ECO:0007669"/>
    <property type="project" value="InterPro"/>
</dbReference>
<comment type="similarity">
    <text evidence="1">Belongs to the bacterial ribosomal protein bL17 family.</text>
</comment>
<accession>A0A4Y7M9X2</accession>
<dbReference type="AlphaFoldDB" id="A0A4Y7M9X2"/>
<keyword evidence="3" id="KW-0687">Ribonucleoprotein</keyword>
<evidence type="ECO:0000256" key="2">
    <source>
        <dbReference type="ARBA" id="ARBA00022980"/>
    </source>
</evidence>
<proteinExistence type="evidence at transcript level"/>
<dbReference type="InterPro" id="IPR000456">
    <property type="entry name" value="Ribosomal_bL17"/>
</dbReference>
<keyword evidence="2" id="KW-0689">Ribosomal protein</keyword>
<name>A0A4Y7M9X2_9CRUS</name>
<dbReference type="GO" id="GO:0005762">
    <property type="term" value="C:mitochondrial large ribosomal subunit"/>
    <property type="evidence" value="ECO:0007669"/>
    <property type="project" value="TreeGrafter"/>
</dbReference>
<dbReference type="GO" id="GO:0003735">
    <property type="term" value="F:structural constituent of ribosome"/>
    <property type="evidence" value="ECO:0007669"/>
    <property type="project" value="InterPro"/>
</dbReference>
<gene>
    <name evidence="6" type="primary">EOG090X0EUO</name>
</gene>
<evidence type="ECO:0000313" key="6">
    <source>
        <dbReference type="EMBL" id="SVE76683.1"/>
    </source>
</evidence>
<dbReference type="PANTHER" id="PTHR14413">
    <property type="entry name" value="RIBOSOMAL PROTEIN L17"/>
    <property type="match status" value="1"/>
</dbReference>
<dbReference type="Gene3D" id="3.90.1030.10">
    <property type="entry name" value="Ribosomal protein L17"/>
    <property type="match status" value="1"/>
</dbReference>
<evidence type="ECO:0000256" key="3">
    <source>
        <dbReference type="ARBA" id="ARBA00023274"/>
    </source>
</evidence>
<evidence type="ECO:0000256" key="4">
    <source>
        <dbReference type="ARBA" id="ARBA00035290"/>
    </source>
</evidence>
<organism evidence="6">
    <name type="scientific">Daphnia longispina</name>
    <dbReference type="NCBI Taxonomy" id="42846"/>
    <lineage>
        <taxon>Eukaryota</taxon>
        <taxon>Metazoa</taxon>
        <taxon>Ecdysozoa</taxon>
        <taxon>Arthropoda</taxon>
        <taxon>Crustacea</taxon>
        <taxon>Branchiopoda</taxon>
        <taxon>Diplostraca</taxon>
        <taxon>Cladocera</taxon>
        <taxon>Anomopoda</taxon>
        <taxon>Daphniidae</taxon>
        <taxon>Daphnia</taxon>
    </lineage>
</organism>
<dbReference type="SUPFAM" id="SSF64263">
    <property type="entry name" value="Prokaryotic ribosomal protein L17"/>
    <property type="match status" value="1"/>
</dbReference>
<evidence type="ECO:0000256" key="1">
    <source>
        <dbReference type="ARBA" id="ARBA00008777"/>
    </source>
</evidence>
<evidence type="ECO:0000256" key="5">
    <source>
        <dbReference type="ARBA" id="ARBA00035413"/>
    </source>
</evidence>
<dbReference type="Pfam" id="PF01196">
    <property type="entry name" value="Ribosomal_L17"/>
    <property type="match status" value="1"/>
</dbReference>